<feature type="non-terminal residue" evidence="2">
    <location>
        <position position="1"/>
    </location>
</feature>
<dbReference type="CDD" id="cd06578">
    <property type="entry name" value="HemD"/>
    <property type="match status" value="1"/>
</dbReference>
<accession>A0A523W679</accession>
<dbReference type="AlphaFoldDB" id="A0A523W679"/>
<dbReference type="InterPro" id="IPR039793">
    <property type="entry name" value="UROS/Hem4"/>
</dbReference>
<dbReference type="PANTHER" id="PTHR40082">
    <property type="entry name" value="BLR5956 PROTEIN"/>
    <property type="match status" value="1"/>
</dbReference>
<organism evidence="2 3">
    <name type="scientific">Aerophobetes bacterium</name>
    <dbReference type="NCBI Taxonomy" id="2030807"/>
    <lineage>
        <taxon>Bacteria</taxon>
        <taxon>Candidatus Aerophobota</taxon>
    </lineage>
</organism>
<dbReference type="FunFam" id="3.40.50.10090:FF:000001">
    <property type="entry name" value="Bifunctional uroporphyrinogen-III C-methyltransferase/uroporphyrinogen-III synthase"/>
    <property type="match status" value="1"/>
</dbReference>
<dbReference type="SUPFAM" id="SSF53790">
    <property type="entry name" value="Tetrapyrrole methylase"/>
    <property type="match status" value="1"/>
</dbReference>
<reference evidence="2 3" key="1">
    <citation type="submission" date="2019-03" db="EMBL/GenBank/DDBJ databases">
        <title>Metabolic potential of uncultured bacteria and archaea associated with petroleum seepage in deep-sea sediments.</title>
        <authorList>
            <person name="Dong X."/>
            <person name="Hubert C."/>
        </authorList>
    </citation>
    <scope>NUCLEOTIDE SEQUENCE [LARGE SCALE GENOMIC DNA]</scope>
    <source>
        <strain evidence="2">E29_bin52</strain>
    </source>
</reference>
<evidence type="ECO:0000259" key="1">
    <source>
        <dbReference type="Pfam" id="PF02602"/>
    </source>
</evidence>
<dbReference type="GO" id="GO:0008168">
    <property type="term" value="F:methyltransferase activity"/>
    <property type="evidence" value="ECO:0007669"/>
    <property type="project" value="InterPro"/>
</dbReference>
<dbReference type="InterPro" id="IPR003754">
    <property type="entry name" value="4pyrrol_synth_uPrphyn_synth"/>
</dbReference>
<protein>
    <submittedName>
        <fullName evidence="2">HemD protein</fullName>
    </submittedName>
</protein>
<dbReference type="Proteomes" id="UP000319130">
    <property type="component" value="Unassembled WGS sequence"/>
</dbReference>
<dbReference type="Gene3D" id="3.30.950.10">
    <property type="entry name" value="Methyltransferase, Cobalt-precorrin-4 Transmethylase, Domain 2"/>
    <property type="match status" value="1"/>
</dbReference>
<dbReference type="InterPro" id="IPR036108">
    <property type="entry name" value="4pyrrol_syn_uPrphyn_synt_sf"/>
</dbReference>
<proteinExistence type="predicted"/>
<gene>
    <name evidence="2" type="ORF">E3J48_04060</name>
</gene>
<sequence length="300" mass="33366">KVVKGTLEEMVEKAKGVKPPGVIIIGEVVSLREKLDWFEKRPLFGKRMLITRSASQAKNLVGLLEDQGAKVVEFPTIKISSLNGYKKLDLVIERLAEYDWIIFTSPNGVDHFWRRMKMKGKDARSLCKLKIGGIGPKTTANLENMGIMADFLPDEYSTEGIIKGIERFKIKGKKILLPRADIAPSRLPNGLRKLGARVEEVAVYETQLPEGQNFAALRNRLRNRKIDIIVFTSSSTVRNFVKLIGDIDVEGARIACIGPMTASEAEKSGMKPDIVPQEYTIEGLVKEIVNVLSNSSTQKA</sequence>
<comment type="caution">
    <text evidence="2">The sequence shown here is derived from an EMBL/GenBank/DDBJ whole genome shotgun (WGS) entry which is preliminary data.</text>
</comment>
<dbReference type="SUPFAM" id="SSF69618">
    <property type="entry name" value="HemD-like"/>
    <property type="match status" value="1"/>
</dbReference>
<name>A0A523W679_UNCAE</name>
<dbReference type="EMBL" id="SOIZ01000177">
    <property type="protein sequence ID" value="TET62510.1"/>
    <property type="molecule type" value="Genomic_DNA"/>
</dbReference>
<dbReference type="GO" id="GO:0006780">
    <property type="term" value="P:uroporphyrinogen III biosynthetic process"/>
    <property type="evidence" value="ECO:0007669"/>
    <property type="project" value="InterPro"/>
</dbReference>
<feature type="domain" description="Tetrapyrrole biosynthesis uroporphyrinogen III synthase" evidence="1">
    <location>
        <begin position="60"/>
        <end position="285"/>
    </location>
</feature>
<dbReference type="PANTHER" id="PTHR40082:SF1">
    <property type="entry name" value="BLR5956 PROTEIN"/>
    <property type="match status" value="1"/>
</dbReference>
<dbReference type="GO" id="GO:0004852">
    <property type="term" value="F:uroporphyrinogen-III synthase activity"/>
    <property type="evidence" value="ECO:0007669"/>
    <property type="project" value="InterPro"/>
</dbReference>
<dbReference type="InterPro" id="IPR035996">
    <property type="entry name" value="4pyrrol_Methylase_sf"/>
</dbReference>
<dbReference type="Pfam" id="PF02602">
    <property type="entry name" value="HEM4"/>
    <property type="match status" value="1"/>
</dbReference>
<evidence type="ECO:0000313" key="3">
    <source>
        <dbReference type="Proteomes" id="UP000319130"/>
    </source>
</evidence>
<dbReference type="InterPro" id="IPR014776">
    <property type="entry name" value="4pyrrole_Mease_sub2"/>
</dbReference>
<dbReference type="Gene3D" id="3.40.50.10090">
    <property type="match status" value="2"/>
</dbReference>
<evidence type="ECO:0000313" key="2">
    <source>
        <dbReference type="EMBL" id="TET62510.1"/>
    </source>
</evidence>